<keyword evidence="3" id="KW-0347">Helicase</keyword>
<accession>A0ABD2KFU1</accession>
<dbReference type="GO" id="GO:0005524">
    <property type="term" value="F:ATP binding"/>
    <property type="evidence" value="ECO:0007669"/>
    <property type="project" value="UniProtKB-KW"/>
</dbReference>
<organism evidence="6 7">
    <name type="scientific">Heterodera trifolii</name>
    <dbReference type="NCBI Taxonomy" id="157864"/>
    <lineage>
        <taxon>Eukaryota</taxon>
        <taxon>Metazoa</taxon>
        <taxon>Ecdysozoa</taxon>
        <taxon>Nematoda</taxon>
        <taxon>Chromadorea</taxon>
        <taxon>Rhabditida</taxon>
        <taxon>Tylenchina</taxon>
        <taxon>Tylenchomorpha</taxon>
        <taxon>Tylenchoidea</taxon>
        <taxon>Heteroderidae</taxon>
        <taxon>Heteroderinae</taxon>
        <taxon>Heterodera</taxon>
    </lineage>
</organism>
<evidence type="ECO:0000313" key="7">
    <source>
        <dbReference type="Proteomes" id="UP001620626"/>
    </source>
</evidence>
<dbReference type="GO" id="GO:0004386">
    <property type="term" value="F:helicase activity"/>
    <property type="evidence" value="ECO:0007669"/>
    <property type="project" value="UniProtKB-KW"/>
</dbReference>
<evidence type="ECO:0000313" key="6">
    <source>
        <dbReference type="EMBL" id="KAL3101756.1"/>
    </source>
</evidence>
<feature type="region of interest" description="Disordered" evidence="5">
    <location>
        <begin position="139"/>
        <end position="158"/>
    </location>
</feature>
<proteinExistence type="predicted"/>
<feature type="compositionally biased region" description="Basic and acidic residues" evidence="5">
    <location>
        <begin position="139"/>
        <end position="148"/>
    </location>
</feature>
<name>A0ABD2KFU1_9BILA</name>
<keyword evidence="4" id="KW-0067">ATP-binding</keyword>
<dbReference type="EMBL" id="JBICBT010000763">
    <property type="protein sequence ID" value="KAL3101756.1"/>
    <property type="molecule type" value="Genomic_DNA"/>
</dbReference>
<evidence type="ECO:0000256" key="1">
    <source>
        <dbReference type="ARBA" id="ARBA00022741"/>
    </source>
</evidence>
<dbReference type="SUPFAM" id="SSF52540">
    <property type="entry name" value="P-loop containing nucleoside triphosphate hydrolases"/>
    <property type="match status" value="1"/>
</dbReference>
<protein>
    <submittedName>
        <fullName evidence="6">Uncharacterized protein</fullName>
    </submittedName>
</protein>
<keyword evidence="1" id="KW-0547">Nucleotide-binding</keyword>
<dbReference type="Gene3D" id="3.40.50.300">
    <property type="entry name" value="P-loop containing nucleotide triphosphate hydrolases"/>
    <property type="match status" value="1"/>
</dbReference>
<dbReference type="Proteomes" id="UP001620626">
    <property type="component" value="Unassembled WGS sequence"/>
</dbReference>
<gene>
    <name evidence="6" type="ORF">niasHT_026747</name>
</gene>
<evidence type="ECO:0000256" key="4">
    <source>
        <dbReference type="ARBA" id="ARBA00022840"/>
    </source>
</evidence>
<evidence type="ECO:0000256" key="5">
    <source>
        <dbReference type="SAM" id="MobiDB-lite"/>
    </source>
</evidence>
<reference evidence="6 7" key="1">
    <citation type="submission" date="2024-10" db="EMBL/GenBank/DDBJ databases">
        <authorList>
            <person name="Kim D."/>
        </authorList>
    </citation>
    <scope>NUCLEOTIDE SEQUENCE [LARGE SCALE GENOMIC DNA]</scope>
    <source>
        <strain evidence="6">BH-2024</strain>
    </source>
</reference>
<dbReference type="InterPro" id="IPR027417">
    <property type="entry name" value="P-loop_NTPase"/>
</dbReference>
<dbReference type="PANTHER" id="PTHR18934:SF99">
    <property type="entry name" value="ATP-DEPENDENT RNA HELICASE DHX37-RELATED"/>
    <property type="match status" value="1"/>
</dbReference>
<sequence>MYSAKFDRGRFLRAMEQFANHHGDHINMMNICHMFMHCKKGGDGLITGTISKASANQRARRARRTQDGVCYRLYSELAFANQMLDHTPPEVKRKRQYGGELLEEVLLNFLELKIDWQAHGNLLIDGQMNTIVICESGQEQEKESKDDGLDFGNLFNTG</sequence>
<comment type="caution">
    <text evidence="6">The sequence shown here is derived from an EMBL/GenBank/DDBJ whole genome shotgun (WGS) entry which is preliminary data.</text>
</comment>
<keyword evidence="7" id="KW-1185">Reference proteome</keyword>
<dbReference type="PANTHER" id="PTHR18934">
    <property type="entry name" value="ATP-DEPENDENT RNA HELICASE"/>
    <property type="match status" value="1"/>
</dbReference>
<keyword evidence="2" id="KW-0378">Hydrolase</keyword>
<evidence type="ECO:0000256" key="2">
    <source>
        <dbReference type="ARBA" id="ARBA00022801"/>
    </source>
</evidence>
<evidence type="ECO:0000256" key="3">
    <source>
        <dbReference type="ARBA" id="ARBA00022806"/>
    </source>
</evidence>
<dbReference type="GO" id="GO:0016787">
    <property type="term" value="F:hydrolase activity"/>
    <property type="evidence" value="ECO:0007669"/>
    <property type="project" value="UniProtKB-KW"/>
</dbReference>
<dbReference type="AlphaFoldDB" id="A0ABD2KFU1"/>